<dbReference type="RefSeq" id="WP_068366693.1">
    <property type="nucleotide sequence ID" value="NZ_KQ960157.1"/>
</dbReference>
<dbReference type="InterPro" id="IPR004520">
    <property type="entry name" value="GTPase_MnmE"/>
</dbReference>
<dbReference type="InterPro" id="IPR018948">
    <property type="entry name" value="GTP-bd_TrmE_N"/>
</dbReference>
<dbReference type="PROSITE" id="PS51709">
    <property type="entry name" value="G_TRME"/>
    <property type="match status" value="1"/>
</dbReference>
<organism evidence="9 10">
    <name type="scientific">Aedoeadaptatus coxii</name>
    <dbReference type="NCBI Taxonomy" id="755172"/>
    <lineage>
        <taxon>Bacteria</taxon>
        <taxon>Bacillati</taxon>
        <taxon>Bacillota</taxon>
        <taxon>Tissierellia</taxon>
        <taxon>Tissierellales</taxon>
        <taxon>Peptoniphilaceae</taxon>
        <taxon>Aedoeadaptatus</taxon>
    </lineage>
</organism>
<dbReference type="PANTHER" id="PTHR42714">
    <property type="entry name" value="TRNA MODIFICATION GTPASE GTPBP3"/>
    <property type="match status" value="1"/>
</dbReference>
<dbReference type="CDD" id="cd14858">
    <property type="entry name" value="TrmE_N"/>
    <property type="match status" value="1"/>
</dbReference>
<evidence type="ECO:0000256" key="3">
    <source>
        <dbReference type="ARBA" id="ARBA00022741"/>
    </source>
</evidence>
<dbReference type="Pfam" id="PF10396">
    <property type="entry name" value="TrmE_N"/>
    <property type="match status" value="1"/>
</dbReference>
<dbReference type="OrthoDB" id="9805918at2"/>
<feature type="binding site" evidence="6">
    <location>
        <begin position="226"/>
        <end position="231"/>
    </location>
    <ligand>
        <name>GTP</name>
        <dbReference type="ChEBI" id="CHEBI:37565"/>
    </ligand>
</feature>
<dbReference type="GO" id="GO:0005829">
    <property type="term" value="C:cytosol"/>
    <property type="evidence" value="ECO:0007669"/>
    <property type="project" value="TreeGrafter"/>
</dbReference>
<dbReference type="SUPFAM" id="SSF52540">
    <property type="entry name" value="P-loop containing nucleoside triphosphate hydrolases"/>
    <property type="match status" value="1"/>
</dbReference>
<dbReference type="GO" id="GO:0046872">
    <property type="term" value="F:metal ion binding"/>
    <property type="evidence" value="ECO:0007669"/>
    <property type="project" value="UniProtKB-KW"/>
</dbReference>
<evidence type="ECO:0000259" key="8">
    <source>
        <dbReference type="PROSITE" id="PS51709"/>
    </source>
</evidence>
<keyword evidence="10" id="KW-1185">Reference proteome</keyword>
<comment type="function">
    <text evidence="6">Exhibits a very high intrinsic GTPase hydrolysis rate. Involved in the addition of a carboxymethylaminomethyl (cmnm) group at the wobble position (U34) of certain tRNAs, forming tRNA-cmnm(5)s(2)U34.</text>
</comment>
<feature type="binding site" evidence="6">
    <location>
        <position position="245"/>
    </location>
    <ligand>
        <name>K(+)</name>
        <dbReference type="ChEBI" id="CHEBI:29103"/>
    </ligand>
</feature>
<dbReference type="PANTHER" id="PTHR42714:SF2">
    <property type="entry name" value="TRNA MODIFICATION GTPASE GTPBP3, MITOCHONDRIAL"/>
    <property type="match status" value="1"/>
</dbReference>
<dbReference type="HAMAP" id="MF_00379">
    <property type="entry name" value="GTPase_MnmE"/>
    <property type="match status" value="1"/>
</dbReference>
<dbReference type="STRING" id="755172.HMPREF1863_00320"/>
<comment type="similarity">
    <text evidence="1 6 7">Belongs to the TRAFAC class TrmE-Era-EngA-EngB-Septin-like GTPase superfamily. TrmE GTPase family.</text>
</comment>
<keyword evidence="6" id="KW-0963">Cytoplasm</keyword>
<comment type="cofactor">
    <cofactor evidence="6">
        <name>K(+)</name>
        <dbReference type="ChEBI" id="CHEBI:29103"/>
    </cofactor>
    <text evidence="6">Binds 1 potassium ion per subunit.</text>
</comment>
<feature type="binding site" evidence="6">
    <location>
        <position position="247"/>
    </location>
    <ligand>
        <name>K(+)</name>
        <dbReference type="ChEBI" id="CHEBI:29103"/>
    </ligand>
</feature>
<reference evidence="10" key="1">
    <citation type="submission" date="2016-01" db="EMBL/GenBank/DDBJ databases">
        <authorList>
            <person name="Mitreva M."/>
            <person name="Pepin K.H."/>
            <person name="Mihindukulasuriya K.A."/>
            <person name="Fulton R."/>
            <person name="Fronick C."/>
            <person name="O'Laughlin M."/>
            <person name="Miner T."/>
            <person name="Herter B."/>
            <person name="Rosa B.A."/>
            <person name="Cordes M."/>
            <person name="Tomlinson C."/>
            <person name="Wollam A."/>
            <person name="Palsikar V.B."/>
            <person name="Mardis E.R."/>
            <person name="Wilson R.K."/>
        </authorList>
    </citation>
    <scope>NUCLEOTIDE SEQUENCE [LARGE SCALE GENOMIC DNA]</scope>
    <source>
        <strain evidence="10">DNF00729</strain>
    </source>
</reference>
<dbReference type="Gene3D" id="3.30.1360.120">
    <property type="entry name" value="Probable tRNA modification gtpase trme, domain 1"/>
    <property type="match status" value="1"/>
</dbReference>
<evidence type="ECO:0000256" key="2">
    <source>
        <dbReference type="ARBA" id="ARBA00022694"/>
    </source>
</evidence>
<feature type="domain" description="TrmE-type G" evidence="8">
    <location>
        <begin position="216"/>
        <end position="374"/>
    </location>
</feature>
<dbReference type="InterPro" id="IPR006073">
    <property type="entry name" value="GTP-bd"/>
</dbReference>
<sequence>MTIAAISTAKSPAGIGIVRLSGADSIAVAEKFFRSKSALSDPLNDRKLLYGHFVVEDEIIDEVLAVAFRGPYSYTGEDMVEIQAHGGSVGLERILSAFIDGGCEAAMRGEFTKIAFLNGKLDLTEAEAIVDMIEADSVSSQRQSARQLTGHLYRKIEDFRRRLKDTLAHLVADIDFSTEEVEPVDTSLLENTTEELLGEMKALLKTFKRGKMIQDGIATSIIGKPNVGKSSFLNAILREDKAIVTEIPGTTRDVLEASYSLDGIHLRMQDTAGIRETEDLVEKMGIERALKSMDTADLIIAIFDASRPLDVEDLKIIEGIRDKRVICLLNKQDLGSVVTVSDLEKYFPGAVLETSLIRQEGLKAVEDLIESWFLSGEVAADEVQIYSLRHKNLLSAAIESMEKGRDDLMAGIGLDLAEVYFEDAFIKLGEITGQTAGEEVLDHVFSKFCIGK</sequence>
<proteinExistence type="inferred from homology"/>
<feature type="binding site" evidence="6">
    <location>
        <begin position="245"/>
        <end position="251"/>
    </location>
    <ligand>
        <name>GTP</name>
        <dbReference type="ChEBI" id="CHEBI:37565"/>
    </ligand>
</feature>
<feature type="binding site" evidence="6">
    <location>
        <position position="230"/>
    </location>
    <ligand>
        <name>Mg(2+)</name>
        <dbReference type="ChEBI" id="CHEBI:18420"/>
    </ligand>
</feature>
<dbReference type="InterPro" id="IPR027266">
    <property type="entry name" value="TrmE/GcvT-like"/>
</dbReference>
<dbReference type="NCBIfam" id="TIGR00231">
    <property type="entry name" value="small_GTP"/>
    <property type="match status" value="1"/>
</dbReference>
<dbReference type="GO" id="GO:0005525">
    <property type="term" value="F:GTP binding"/>
    <property type="evidence" value="ECO:0007669"/>
    <property type="project" value="UniProtKB-UniRule"/>
</dbReference>
<dbReference type="Gene3D" id="1.20.120.430">
    <property type="entry name" value="tRNA modification GTPase MnmE domain 2"/>
    <property type="match status" value="1"/>
</dbReference>
<dbReference type="GO" id="GO:0002098">
    <property type="term" value="P:tRNA wobble uridine modification"/>
    <property type="evidence" value="ECO:0007669"/>
    <property type="project" value="TreeGrafter"/>
</dbReference>
<dbReference type="InterPro" id="IPR005225">
    <property type="entry name" value="Small_GTP-bd"/>
</dbReference>
<dbReference type="EC" id="3.6.-.-" evidence="6"/>
<comment type="subunit">
    <text evidence="6">Homodimer. Heterotetramer of two MnmE and two MnmG subunits.</text>
</comment>
<feature type="binding site" evidence="6">
    <location>
        <position position="251"/>
    </location>
    <ligand>
        <name>Mg(2+)</name>
        <dbReference type="ChEBI" id="CHEBI:18420"/>
    </ligand>
</feature>
<feature type="binding site" evidence="6">
    <location>
        <position position="452"/>
    </location>
    <ligand>
        <name>(6S)-5-formyl-5,6,7,8-tetrahydrofolate</name>
        <dbReference type="ChEBI" id="CHEBI:57457"/>
    </ligand>
</feature>
<feature type="binding site" evidence="6">
    <location>
        <position position="81"/>
    </location>
    <ligand>
        <name>(6S)-5-formyl-5,6,7,8-tetrahydrofolate</name>
        <dbReference type="ChEBI" id="CHEBI:57457"/>
    </ligand>
</feature>
<feature type="binding site" evidence="6">
    <location>
        <position position="226"/>
    </location>
    <ligand>
        <name>K(+)</name>
        <dbReference type="ChEBI" id="CHEBI:29103"/>
    </ligand>
</feature>
<comment type="caution">
    <text evidence="6">Lacks conserved residue(s) required for the propagation of feature annotation.</text>
</comment>
<dbReference type="Proteomes" id="UP000070442">
    <property type="component" value="Unassembled WGS sequence"/>
</dbReference>
<dbReference type="InterPro" id="IPR027368">
    <property type="entry name" value="MnmE_dom2"/>
</dbReference>
<dbReference type="InterPro" id="IPR031168">
    <property type="entry name" value="G_TrmE"/>
</dbReference>
<evidence type="ECO:0000313" key="10">
    <source>
        <dbReference type="Proteomes" id="UP000070442"/>
    </source>
</evidence>
<evidence type="ECO:0000256" key="5">
    <source>
        <dbReference type="ARBA" id="ARBA00023134"/>
    </source>
</evidence>
<evidence type="ECO:0000256" key="1">
    <source>
        <dbReference type="ARBA" id="ARBA00011043"/>
    </source>
</evidence>
<evidence type="ECO:0000256" key="4">
    <source>
        <dbReference type="ARBA" id="ARBA00022958"/>
    </source>
</evidence>
<keyword evidence="6" id="KW-0378">Hydrolase</keyword>
<dbReference type="CDD" id="cd04164">
    <property type="entry name" value="trmE"/>
    <property type="match status" value="1"/>
</dbReference>
<protein>
    <recommendedName>
        <fullName evidence="6">tRNA modification GTPase MnmE</fullName>
        <ecNumber evidence="6">3.6.-.-</ecNumber>
    </recommendedName>
</protein>
<accession>A0A134AKR4</accession>
<keyword evidence="2 6" id="KW-0819">tRNA processing</keyword>
<dbReference type="FunFam" id="3.40.50.300:FF:000494">
    <property type="entry name" value="tRNA modification GTPase MnmE"/>
    <property type="match status" value="1"/>
</dbReference>
<dbReference type="AlphaFoldDB" id="A0A134AKR4"/>
<keyword evidence="6" id="KW-0460">Magnesium</keyword>
<dbReference type="GO" id="GO:0030488">
    <property type="term" value="P:tRNA methylation"/>
    <property type="evidence" value="ECO:0007669"/>
    <property type="project" value="TreeGrafter"/>
</dbReference>
<feature type="binding site" evidence="6">
    <location>
        <position position="19"/>
    </location>
    <ligand>
        <name>(6S)-5-formyl-5,6,7,8-tetrahydrofolate</name>
        <dbReference type="ChEBI" id="CHEBI:57457"/>
    </ligand>
</feature>
<dbReference type="Pfam" id="PF12631">
    <property type="entry name" value="MnmE_helical"/>
    <property type="match status" value="1"/>
</dbReference>
<evidence type="ECO:0000256" key="6">
    <source>
        <dbReference type="HAMAP-Rule" id="MF_00379"/>
    </source>
</evidence>
<comment type="caution">
    <text evidence="9">The sequence shown here is derived from an EMBL/GenBank/DDBJ whole genome shotgun (WGS) entry which is preliminary data.</text>
</comment>
<dbReference type="InterPro" id="IPR025867">
    <property type="entry name" value="MnmE_helical"/>
</dbReference>
<keyword evidence="4 6" id="KW-0630">Potassium</keyword>
<feature type="binding site" evidence="6">
    <location>
        <position position="120"/>
    </location>
    <ligand>
        <name>(6S)-5-formyl-5,6,7,8-tetrahydrofolate</name>
        <dbReference type="ChEBI" id="CHEBI:57457"/>
    </ligand>
</feature>
<gene>
    <name evidence="6" type="primary">mnmE</name>
    <name evidence="6" type="synonym">trmE</name>
    <name evidence="9" type="ORF">HMPREF1863_00320</name>
</gene>
<dbReference type="InterPro" id="IPR027417">
    <property type="entry name" value="P-loop_NTPase"/>
</dbReference>
<keyword evidence="6" id="KW-0479">Metal-binding</keyword>
<dbReference type="Gene3D" id="3.40.50.300">
    <property type="entry name" value="P-loop containing nucleotide triphosphate hydrolases"/>
    <property type="match status" value="1"/>
</dbReference>
<evidence type="ECO:0000313" key="9">
    <source>
        <dbReference type="EMBL" id="KXB68297.1"/>
    </source>
</evidence>
<evidence type="ECO:0000256" key="7">
    <source>
        <dbReference type="RuleBase" id="RU003313"/>
    </source>
</evidence>
<dbReference type="GO" id="GO:0003924">
    <property type="term" value="F:GTPase activity"/>
    <property type="evidence" value="ECO:0007669"/>
    <property type="project" value="UniProtKB-UniRule"/>
</dbReference>
<keyword evidence="5 6" id="KW-0342">GTP-binding</keyword>
<comment type="subcellular location">
    <subcellularLocation>
        <location evidence="6">Cytoplasm</location>
    </subcellularLocation>
</comment>
<feature type="binding site" evidence="6">
    <location>
        <position position="250"/>
    </location>
    <ligand>
        <name>K(+)</name>
        <dbReference type="ChEBI" id="CHEBI:29103"/>
    </ligand>
</feature>
<feature type="binding site" evidence="6">
    <location>
        <begin position="270"/>
        <end position="273"/>
    </location>
    <ligand>
        <name>GTP</name>
        <dbReference type="ChEBI" id="CHEBI:37565"/>
    </ligand>
</feature>
<name>A0A134AKR4_9FIRM</name>
<dbReference type="NCBIfam" id="TIGR00450">
    <property type="entry name" value="mnmE_trmE_thdF"/>
    <property type="match status" value="1"/>
</dbReference>
<dbReference type="EMBL" id="LSDG01000005">
    <property type="protein sequence ID" value="KXB68297.1"/>
    <property type="molecule type" value="Genomic_DNA"/>
</dbReference>
<dbReference type="PATRIC" id="fig|755172.3.peg.307"/>
<dbReference type="Pfam" id="PF01926">
    <property type="entry name" value="MMR_HSR1"/>
    <property type="match status" value="1"/>
</dbReference>
<keyword evidence="3 6" id="KW-0547">Nucleotide-binding</keyword>